<comment type="caution">
    <text evidence="2">The sequence shown here is derived from an EMBL/GenBank/DDBJ whole genome shotgun (WGS) entry which is preliminary data.</text>
</comment>
<feature type="domain" description="Reverse transcriptase Ty1/copia-type" evidence="1">
    <location>
        <begin position="2"/>
        <end position="114"/>
    </location>
</feature>
<protein>
    <recommendedName>
        <fullName evidence="1">Reverse transcriptase Ty1/copia-type domain-containing protein</fullName>
    </recommendedName>
</protein>
<organism evidence="2 3">
    <name type="scientific">Austropuccinia psidii MF-1</name>
    <dbReference type="NCBI Taxonomy" id="1389203"/>
    <lineage>
        <taxon>Eukaryota</taxon>
        <taxon>Fungi</taxon>
        <taxon>Dikarya</taxon>
        <taxon>Basidiomycota</taxon>
        <taxon>Pucciniomycotina</taxon>
        <taxon>Pucciniomycetes</taxon>
        <taxon>Pucciniales</taxon>
        <taxon>Sphaerophragmiaceae</taxon>
        <taxon>Austropuccinia</taxon>
    </lineage>
</organism>
<evidence type="ECO:0000313" key="2">
    <source>
        <dbReference type="EMBL" id="MBW0545859.1"/>
    </source>
</evidence>
<dbReference type="EMBL" id="AVOT02050816">
    <property type="protein sequence ID" value="MBW0545859.1"/>
    <property type="molecule type" value="Genomic_DNA"/>
</dbReference>
<dbReference type="InterPro" id="IPR043502">
    <property type="entry name" value="DNA/RNA_pol_sf"/>
</dbReference>
<sequence length="222" mass="24899">MWVFRIKRDHLNNVVEYKAHLCAQGFTQTPGVDFDKTYAPIGRLNSLWFLIAHAALKRLHFHQIDVKSAFLNAPLAEIVYLSIPQGLEIDQQRSCLCLKKAIYGLKQVPLCTLTWLYIHVDDIAIFGEDISTFKKEIAQEFDLKDMGCAELMLGIKVTHGIGLLPLKNWQNFDPLELTTKVQLAVLIVSAPPKDPISCTRSALFLSSLKLPVSTIGMAFSTS</sequence>
<dbReference type="AlphaFoldDB" id="A0A9Q3IN13"/>
<dbReference type="Pfam" id="PF07727">
    <property type="entry name" value="RVT_2"/>
    <property type="match status" value="1"/>
</dbReference>
<keyword evidence="3" id="KW-1185">Reference proteome</keyword>
<reference evidence="2" key="1">
    <citation type="submission" date="2021-03" db="EMBL/GenBank/DDBJ databases">
        <title>Draft genome sequence of rust myrtle Austropuccinia psidii MF-1, a brazilian biotype.</title>
        <authorList>
            <person name="Quecine M.C."/>
            <person name="Pachon D.M.R."/>
            <person name="Bonatelli M.L."/>
            <person name="Correr F.H."/>
            <person name="Franceschini L.M."/>
            <person name="Leite T.F."/>
            <person name="Margarido G.R.A."/>
            <person name="Almeida C.A."/>
            <person name="Ferrarezi J.A."/>
            <person name="Labate C.A."/>
        </authorList>
    </citation>
    <scope>NUCLEOTIDE SEQUENCE</scope>
    <source>
        <strain evidence="2">MF-1</strain>
    </source>
</reference>
<proteinExistence type="predicted"/>
<dbReference type="SUPFAM" id="SSF56672">
    <property type="entry name" value="DNA/RNA polymerases"/>
    <property type="match status" value="1"/>
</dbReference>
<dbReference type="InterPro" id="IPR013103">
    <property type="entry name" value="RVT_2"/>
</dbReference>
<evidence type="ECO:0000259" key="1">
    <source>
        <dbReference type="Pfam" id="PF07727"/>
    </source>
</evidence>
<dbReference type="Proteomes" id="UP000765509">
    <property type="component" value="Unassembled WGS sequence"/>
</dbReference>
<name>A0A9Q3IN13_9BASI</name>
<accession>A0A9Q3IN13</accession>
<evidence type="ECO:0000313" key="3">
    <source>
        <dbReference type="Proteomes" id="UP000765509"/>
    </source>
</evidence>
<gene>
    <name evidence="2" type="ORF">O181_085574</name>
</gene>